<accession>A0A084AW84</accession>
<dbReference type="GO" id="GO:0071949">
    <property type="term" value="F:FAD binding"/>
    <property type="evidence" value="ECO:0007669"/>
    <property type="project" value="InterPro"/>
</dbReference>
<feature type="signal peptide" evidence="6">
    <location>
        <begin position="1"/>
        <end position="18"/>
    </location>
</feature>
<feature type="domain" description="FAD-binding PCMH-type" evidence="7">
    <location>
        <begin position="60"/>
        <end position="230"/>
    </location>
</feature>
<sequence>MTRLAVLALALLAGSATAVPTSSLRCRNTTSAWPEALAGRVYDRSWPNFVNATTRWSTHMAPTFYEVFLPETIEDLSIGLSYLSTTDKQWLAMSGGHGYSPTLGAVQNGTLINMRNFQYSYVNDDFTMTIGSGSKFRDMVNTAAASGREVNVGNCPCVGGLGATLGGGLGRLQGLRGLTSDALTAVRMVLWNGTIIEASEESHADLFWGLRGAGQNFGIIAEADFKTWPLTNGGMHYSADMLFDRSNLSTLIETSNALLPLNARLALQHSYFYDVVTSRLMIGLNVIYAGPMEEGQVYSSLFRPHSQLFVEQQIHWTGLNDAALFGGIANGCTPGEPTNQRNIMTRDLHPDHFLELIDSLVEMVQANPTANGSAIMVETFPVQAVDAQPTDYTAFPHRNAFANAIVFHGEYLDAAGDVASNAWASEWRDRWYSPEYSGYDEPHVYQNYANEDEPLSALYGTEPWRQQRLSSLKASYDPHGFFSNWHAIPASADEWA</sequence>
<dbReference type="InterPro" id="IPR016169">
    <property type="entry name" value="FAD-bd_PCMH_sub2"/>
</dbReference>
<keyword evidence="3" id="KW-0285">Flavoprotein</keyword>
<organism evidence="8 9">
    <name type="scientific">Stachybotrys chartarum (strain CBS 109288 / IBT 7711)</name>
    <name type="common">Toxic black mold</name>
    <name type="synonym">Stilbospora chartarum</name>
    <dbReference type="NCBI Taxonomy" id="1280523"/>
    <lineage>
        <taxon>Eukaryota</taxon>
        <taxon>Fungi</taxon>
        <taxon>Dikarya</taxon>
        <taxon>Ascomycota</taxon>
        <taxon>Pezizomycotina</taxon>
        <taxon>Sordariomycetes</taxon>
        <taxon>Hypocreomycetidae</taxon>
        <taxon>Hypocreales</taxon>
        <taxon>Stachybotryaceae</taxon>
        <taxon>Stachybotrys</taxon>
    </lineage>
</organism>
<keyword evidence="4" id="KW-0274">FAD</keyword>
<dbReference type="PANTHER" id="PTHR42973">
    <property type="entry name" value="BINDING OXIDOREDUCTASE, PUTATIVE (AFU_ORTHOLOGUE AFUA_1G17690)-RELATED"/>
    <property type="match status" value="1"/>
</dbReference>
<evidence type="ECO:0000256" key="2">
    <source>
        <dbReference type="ARBA" id="ARBA00005466"/>
    </source>
</evidence>
<dbReference type="SUPFAM" id="SSF56176">
    <property type="entry name" value="FAD-binding/transporter-associated domain-like"/>
    <property type="match status" value="1"/>
</dbReference>
<comment type="cofactor">
    <cofactor evidence="1">
        <name>FAD</name>
        <dbReference type="ChEBI" id="CHEBI:57692"/>
    </cofactor>
</comment>
<evidence type="ECO:0000256" key="1">
    <source>
        <dbReference type="ARBA" id="ARBA00001974"/>
    </source>
</evidence>
<comment type="similarity">
    <text evidence="2">Belongs to the oxygen-dependent FAD-linked oxidoreductase family.</text>
</comment>
<dbReference type="PANTHER" id="PTHR42973:SF39">
    <property type="entry name" value="FAD-BINDING PCMH-TYPE DOMAIN-CONTAINING PROTEIN"/>
    <property type="match status" value="1"/>
</dbReference>
<dbReference type="OrthoDB" id="415825at2759"/>
<evidence type="ECO:0000259" key="7">
    <source>
        <dbReference type="PROSITE" id="PS51387"/>
    </source>
</evidence>
<keyword evidence="9" id="KW-1185">Reference proteome</keyword>
<reference evidence="8 9" key="1">
    <citation type="journal article" date="2014" name="BMC Genomics">
        <title>Comparative genome sequencing reveals chemotype-specific gene clusters in the toxigenic black mold Stachybotrys.</title>
        <authorList>
            <person name="Semeiks J."/>
            <person name="Borek D."/>
            <person name="Otwinowski Z."/>
            <person name="Grishin N.V."/>
        </authorList>
    </citation>
    <scope>NUCLEOTIDE SEQUENCE [LARGE SCALE GENOMIC DNA]</scope>
    <source>
        <strain evidence="9">CBS 109288 / IBT 7711</strain>
    </source>
</reference>
<evidence type="ECO:0000256" key="3">
    <source>
        <dbReference type="ARBA" id="ARBA00022630"/>
    </source>
</evidence>
<dbReference type="InterPro" id="IPR006094">
    <property type="entry name" value="Oxid_FAD_bind_N"/>
</dbReference>
<proteinExistence type="inferred from homology"/>
<dbReference type="EMBL" id="KL648524">
    <property type="protein sequence ID" value="KEY69563.1"/>
    <property type="molecule type" value="Genomic_DNA"/>
</dbReference>
<dbReference type="Proteomes" id="UP000028045">
    <property type="component" value="Unassembled WGS sequence"/>
</dbReference>
<dbReference type="InterPro" id="IPR036318">
    <property type="entry name" value="FAD-bd_PCMH-like_sf"/>
</dbReference>
<dbReference type="InterPro" id="IPR050416">
    <property type="entry name" value="FAD-linked_Oxidoreductase"/>
</dbReference>
<evidence type="ECO:0000256" key="6">
    <source>
        <dbReference type="SAM" id="SignalP"/>
    </source>
</evidence>
<name>A0A084AW84_STACB</name>
<dbReference type="Gene3D" id="3.30.465.10">
    <property type="match status" value="1"/>
</dbReference>
<dbReference type="AlphaFoldDB" id="A0A084AW84"/>
<evidence type="ECO:0000256" key="5">
    <source>
        <dbReference type="ARBA" id="ARBA00023002"/>
    </source>
</evidence>
<dbReference type="PROSITE" id="PS51387">
    <property type="entry name" value="FAD_PCMH"/>
    <property type="match status" value="1"/>
</dbReference>
<keyword evidence="6" id="KW-0732">Signal</keyword>
<dbReference type="HOGENOM" id="CLU_018354_0_0_1"/>
<evidence type="ECO:0000313" key="9">
    <source>
        <dbReference type="Proteomes" id="UP000028045"/>
    </source>
</evidence>
<gene>
    <name evidence="8" type="ORF">S7711_09277</name>
</gene>
<evidence type="ECO:0000313" key="8">
    <source>
        <dbReference type="EMBL" id="KEY69563.1"/>
    </source>
</evidence>
<dbReference type="Pfam" id="PF08031">
    <property type="entry name" value="BBE"/>
    <property type="match status" value="1"/>
</dbReference>
<dbReference type="InterPro" id="IPR012951">
    <property type="entry name" value="BBE"/>
</dbReference>
<keyword evidence="5" id="KW-0560">Oxidoreductase</keyword>
<dbReference type="GO" id="GO:0016491">
    <property type="term" value="F:oxidoreductase activity"/>
    <property type="evidence" value="ECO:0007669"/>
    <property type="project" value="UniProtKB-KW"/>
</dbReference>
<dbReference type="Pfam" id="PF01565">
    <property type="entry name" value="FAD_binding_4"/>
    <property type="match status" value="1"/>
</dbReference>
<evidence type="ECO:0000256" key="4">
    <source>
        <dbReference type="ARBA" id="ARBA00022827"/>
    </source>
</evidence>
<protein>
    <recommendedName>
        <fullName evidence="7">FAD-binding PCMH-type domain-containing protein</fullName>
    </recommendedName>
</protein>
<feature type="chain" id="PRO_5001771383" description="FAD-binding PCMH-type domain-containing protein" evidence="6">
    <location>
        <begin position="19"/>
        <end position="496"/>
    </location>
</feature>
<dbReference type="Gene3D" id="3.40.462.20">
    <property type="match status" value="1"/>
</dbReference>
<dbReference type="InterPro" id="IPR016166">
    <property type="entry name" value="FAD-bd_PCMH"/>
</dbReference>